<dbReference type="eggNOG" id="ENOG502S0HB">
    <property type="taxonomic scope" value="Eukaryota"/>
</dbReference>
<accession>A0A022QKU0</accession>
<dbReference type="EMBL" id="KI631506">
    <property type="protein sequence ID" value="EYU27110.1"/>
    <property type="molecule type" value="Genomic_DNA"/>
</dbReference>
<keyword evidence="5" id="KW-1185">Reference proteome</keyword>
<feature type="non-terminal residue" evidence="4">
    <location>
        <position position="336"/>
    </location>
</feature>
<evidence type="ECO:0000256" key="1">
    <source>
        <dbReference type="ARBA" id="ARBA00022737"/>
    </source>
</evidence>
<gene>
    <name evidence="4" type="ORF">MIMGU_mgv1a022014mg</name>
</gene>
<dbReference type="PANTHER" id="PTHR46288">
    <property type="entry name" value="PHORBOL-ESTER/DAG-TYPE DOMAIN-CONTAINING PROTEIN"/>
    <property type="match status" value="1"/>
</dbReference>
<protein>
    <recommendedName>
        <fullName evidence="3">DC1 domain-containing protein</fullName>
    </recommendedName>
</protein>
<evidence type="ECO:0000259" key="3">
    <source>
        <dbReference type="Pfam" id="PF03107"/>
    </source>
</evidence>
<dbReference type="Gene3D" id="3.30.60.20">
    <property type="match status" value="1"/>
</dbReference>
<evidence type="ECO:0000313" key="4">
    <source>
        <dbReference type="EMBL" id="EYU27110.1"/>
    </source>
</evidence>
<feature type="domain" description="DC1" evidence="3">
    <location>
        <begin position="19"/>
        <end position="68"/>
    </location>
</feature>
<dbReference type="PANTHER" id="PTHR46288:SF13">
    <property type="entry name" value="DC1 DOMAIN CONTAINING PROTEIN"/>
    <property type="match status" value="1"/>
</dbReference>
<feature type="region of interest" description="Disordered" evidence="2">
    <location>
        <begin position="1"/>
        <end position="23"/>
    </location>
</feature>
<name>A0A022QKU0_ERYGU</name>
<proteinExistence type="predicted"/>
<dbReference type="InterPro" id="IPR046349">
    <property type="entry name" value="C1-like_sf"/>
</dbReference>
<dbReference type="SUPFAM" id="SSF57889">
    <property type="entry name" value="Cysteine-rich domain"/>
    <property type="match status" value="3"/>
</dbReference>
<evidence type="ECO:0000313" key="5">
    <source>
        <dbReference type="Proteomes" id="UP000030748"/>
    </source>
</evidence>
<dbReference type="Pfam" id="PF03107">
    <property type="entry name" value="C1_2"/>
    <property type="match status" value="2"/>
</dbReference>
<dbReference type="AlphaFoldDB" id="A0A022QKU0"/>
<reference evidence="4 5" key="1">
    <citation type="journal article" date="2013" name="Proc. Natl. Acad. Sci. U.S.A.">
        <title>Fine-scale variation in meiotic recombination in Mimulus inferred from population shotgun sequencing.</title>
        <authorList>
            <person name="Hellsten U."/>
            <person name="Wright K.M."/>
            <person name="Jenkins J."/>
            <person name="Shu S."/>
            <person name="Yuan Y."/>
            <person name="Wessler S.R."/>
            <person name="Schmutz J."/>
            <person name="Willis J.H."/>
            <person name="Rokhsar D.S."/>
        </authorList>
    </citation>
    <scope>NUCLEOTIDE SEQUENCE [LARGE SCALE GENOMIC DNA]</scope>
    <source>
        <strain evidence="5">cv. DUN x IM62</strain>
    </source>
</reference>
<keyword evidence="1" id="KW-0677">Repeat</keyword>
<organism evidence="4 5">
    <name type="scientific">Erythranthe guttata</name>
    <name type="common">Yellow monkey flower</name>
    <name type="synonym">Mimulus guttatus</name>
    <dbReference type="NCBI Taxonomy" id="4155"/>
    <lineage>
        <taxon>Eukaryota</taxon>
        <taxon>Viridiplantae</taxon>
        <taxon>Streptophyta</taxon>
        <taxon>Embryophyta</taxon>
        <taxon>Tracheophyta</taxon>
        <taxon>Spermatophyta</taxon>
        <taxon>Magnoliopsida</taxon>
        <taxon>eudicotyledons</taxon>
        <taxon>Gunneridae</taxon>
        <taxon>Pentapetalae</taxon>
        <taxon>asterids</taxon>
        <taxon>lamiids</taxon>
        <taxon>Lamiales</taxon>
        <taxon>Phrymaceae</taxon>
        <taxon>Erythranthe</taxon>
    </lineage>
</organism>
<sequence length="336" mass="34869">MGNPNAVKPSDQAPATTHFSHPHPLQLVDPQTLTQFSHCSACKLDAAAASGAAVYACRTCNFILHQKCYQLPQQINHPFDKTHALVLQPKPVYAEGVFRCDACGNQGAEFPHRCHNHPLSLTFTAPYPGNKFSCDLCKKITSNTWMYRCSGCEFDVHVTCVAKVIPPPRPLIQQPALRPMITARSVIPPPQNPQNMGAYNNMPQQHQGVAIGQPYNNNQHQFVGTPYPAAAGVPPPPQYSNINQPAAGHAAAGRPVNGGGMRNQVIGSAVEGAASGVAQAVTGVFLQEVFGLGGGGGGGGGGGVFQLAAFGIGGGSGEPVDGGGDCGGGDYAGGDV</sequence>
<feature type="domain" description="DC1" evidence="3">
    <location>
        <begin position="114"/>
        <end position="161"/>
    </location>
</feature>
<evidence type="ECO:0000256" key="2">
    <source>
        <dbReference type="SAM" id="MobiDB-lite"/>
    </source>
</evidence>
<dbReference type="InterPro" id="IPR004146">
    <property type="entry name" value="DC1"/>
</dbReference>
<dbReference type="Proteomes" id="UP000030748">
    <property type="component" value="Unassembled WGS sequence"/>
</dbReference>